<dbReference type="OrthoDB" id="3064516at2759"/>
<keyword evidence="9" id="KW-1185">Reference proteome</keyword>
<comment type="caution">
    <text evidence="8">The sequence shown here is derived from an EMBL/GenBank/DDBJ whole genome shotgun (WGS) entry which is preliminary data.</text>
</comment>
<reference evidence="8 9" key="1">
    <citation type="submission" date="2018-05" db="EMBL/GenBank/DDBJ databases">
        <title>Whole genome sequencing for identification of molecular markers to develop diagnostic detection tools for the regulated plant pathogen Lachnellula willkommii.</title>
        <authorList>
            <person name="Giroux E."/>
            <person name="Bilodeau G."/>
        </authorList>
    </citation>
    <scope>NUCLEOTIDE SEQUENCE [LARGE SCALE GENOMIC DNA]</scope>
    <source>
        <strain evidence="8 9">CBS 625.97</strain>
    </source>
</reference>
<keyword evidence="5" id="KW-0862">Zinc</keyword>
<feature type="chain" id="PRO_5028959507" evidence="6">
    <location>
        <begin position="33"/>
        <end position="390"/>
    </location>
</feature>
<dbReference type="SUPFAM" id="SSF53187">
    <property type="entry name" value="Zn-dependent exopeptidases"/>
    <property type="match status" value="1"/>
</dbReference>
<protein>
    <submittedName>
        <fullName evidence="8">Putative carboxypeptidase</fullName>
    </submittedName>
</protein>
<dbReference type="AlphaFoldDB" id="A0A7D8YRM1"/>
<name>A0A7D8YRM1_9HELO</name>
<dbReference type="PANTHER" id="PTHR43808">
    <property type="entry name" value="ACETYLORNITHINE DEACETYLASE"/>
    <property type="match status" value="1"/>
</dbReference>
<evidence type="ECO:0000256" key="2">
    <source>
        <dbReference type="ARBA" id="ARBA00006247"/>
    </source>
</evidence>
<dbReference type="PANTHER" id="PTHR43808:SF8">
    <property type="entry name" value="PEPTIDASE M20 DIMERISATION DOMAIN-CONTAINING PROTEIN"/>
    <property type="match status" value="1"/>
</dbReference>
<dbReference type="GO" id="GO:0046872">
    <property type="term" value="F:metal ion binding"/>
    <property type="evidence" value="ECO:0007669"/>
    <property type="project" value="UniProtKB-KW"/>
</dbReference>
<dbReference type="InterPro" id="IPR001261">
    <property type="entry name" value="ArgE/DapE_CS"/>
</dbReference>
<dbReference type="GO" id="GO:0004180">
    <property type="term" value="F:carboxypeptidase activity"/>
    <property type="evidence" value="ECO:0007669"/>
    <property type="project" value="UniProtKB-KW"/>
</dbReference>
<dbReference type="PROSITE" id="PS00758">
    <property type="entry name" value="ARGE_DAPE_CPG2_1"/>
    <property type="match status" value="1"/>
</dbReference>
<evidence type="ECO:0000256" key="5">
    <source>
        <dbReference type="ARBA" id="ARBA00022833"/>
    </source>
</evidence>
<keyword evidence="8" id="KW-0645">Protease</keyword>
<accession>A0A7D8YRM1</accession>
<feature type="signal peptide" evidence="6">
    <location>
        <begin position="1"/>
        <end position="32"/>
    </location>
</feature>
<keyword evidence="4" id="KW-0378">Hydrolase</keyword>
<sequence length="390" mass="42004">LPPGQLSKPAFEMRFSTLSLLLLAQQAQASQGQHPIHEPSISSTSPLLKLHKGLVEHESITGNEHGVAQYLISYLKDQNFTVESQEVGPWQGSTNPRENILAYVGKQRKTKVLVSSHIDTVPPFWPYERRGDEIWGRGTVDAKGSVASQIIAVEELLAAGTLDEGDVALLFVVGEEVGGDGMKKANDLGLSWETVIFGEPTELKLASGHKGITGLEIVAKGKAGHSGYPELGKSATAMLVPALNLLLNAELPYSEKYGNSTLNIGKIEGGVAANVIAEDASAKVSVRLADGTPAVIEKIILETLLNADEELDVSFHEGYGPVYIDSDVTGFDTIVVNYGTDIPNLEGNHKRYLYGPGTILMAHSDHEHLEIKDLETAVKGYKALIEHSLK</sequence>
<comment type="cofactor">
    <cofactor evidence="1">
        <name>Zn(2+)</name>
        <dbReference type="ChEBI" id="CHEBI:29105"/>
    </cofactor>
</comment>
<evidence type="ECO:0000256" key="6">
    <source>
        <dbReference type="SAM" id="SignalP"/>
    </source>
</evidence>
<dbReference type="InterPro" id="IPR050072">
    <property type="entry name" value="Peptidase_M20A"/>
</dbReference>
<comment type="similarity">
    <text evidence="2">Belongs to the peptidase M20A family.</text>
</comment>
<keyword evidence="6" id="KW-0732">Signal</keyword>
<proteinExistence type="inferred from homology"/>
<dbReference type="InterPro" id="IPR011650">
    <property type="entry name" value="Peptidase_M20_dimer"/>
</dbReference>
<dbReference type="Gene3D" id="3.40.630.10">
    <property type="entry name" value="Zn peptidases"/>
    <property type="match status" value="1"/>
</dbReference>
<dbReference type="Pfam" id="PF01546">
    <property type="entry name" value="Peptidase_M20"/>
    <property type="match status" value="1"/>
</dbReference>
<feature type="non-terminal residue" evidence="8">
    <location>
        <position position="1"/>
    </location>
</feature>
<dbReference type="Gene3D" id="3.30.70.360">
    <property type="match status" value="1"/>
</dbReference>
<dbReference type="SUPFAM" id="SSF55031">
    <property type="entry name" value="Bacterial exopeptidase dimerisation domain"/>
    <property type="match status" value="1"/>
</dbReference>
<dbReference type="InterPro" id="IPR002933">
    <property type="entry name" value="Peptidase_M20"/>
</dbReference>
<evidence type="ECO:0000313" key="8">
    <source>
        <dbReference type="EMBL" id="TVY53215.1"/>
    </source>
</evidence>
<dbReference type="EMBL" id="QGMG01000487">
    <property type="protein sequence ID" value="TVY53215.1"/>
    <property type="molecule type" value="Genomic_DNA"/>
</dbReference>
<dbReference type="Pfam" id="PF07687">
    <property type="entry name" value="M20_dimer"/>
    <property type="match status" value="1"/>
</dbReference>
<dbReference type="Proteomes" id="UP000481288">
    <property type="component" value="Unassembled WGS sequence"/>
</dbReference>
<organism evidence="8 9">
    <name type="scientific">Lachnellula cervina</name>
    <dbReference type="NCBI Taxonomy" id="1316786"/>
    <lineage>
        <taxon>Eukaryota</taxon>
        <taxon>Fungi</taxon>
        <taxon>Dikarya</taxon>
        <taxon>Ascomycota</taxon>
        <taxon>Pezizomycotina</taxon>
        <taxon>Leotiomycetes</taxon>
        <taxon>Helotiales</taxon>
        <taxon>Lachnaceae</taxon>
        <taxon>Lachnellula</taxon>
    </lineage>
</organism>
<keyword evidence="8" id="KW-0121">Carboxypeptidase</keyword>
<evidence type="ECO:0000313" key="9">
    <source>
        <dbReference type="Proteomes" id="UP000481288"/>
    </source>
</evidence>
<dbReference type="PROSITE" id="PS00759">
    <property type="entry name" value="ARGE_DAPE_CPG2_2"/>
    <property type="match status" value="1"/>
</dbReference>
<evidence type="ECO:0000256" key="1">
    <source>
        <dbReference type="ARBA" id="ARBA00001947"/>
    </source>
</evidence>
<evidence type="ECO:0000256" key="4">
    <source>
        <dbReference type="ARBA" id="ARBA00022801"/>
    </source>
</evidence>
<evidence type="ECO:0000259" key="7">
    <source>
        <dbReference type="Pfam" id="PF07687"/>
    </source>
</evidence>
<dbReference type="CDD" id="cd05652">
    <property type="entry name" value="M20_ArgE_DapE-like_fungal"/>
    <property type="match status" value="1"/>
</dbReference>
<keyword evidence="3" id="KW-0479">Metal-binding</keyword>
<feature type="domain" description="Peptidase M20 dimerisation" evidence="7">
    <location>
        <begin position="208"/>
        <end position="296"/>
    </location>
</feature>
<dbReference type="InterPro" id="IPR036264">
    <property type="entry name" value="Bact_exopeptidase_dim_dom"/>
</dbReference>
<gene>
    <name evidence="8" type="ORF">LCER1_G005200</name>
</gene>
<evidence type="ECO:0000256" key="3">
    <source>
        <dbReference type="ARBA" id="ARBA00022723"/>
    </source>
</evidence>